<sequence>MSSGGFAILDVPPGTHPEPDEYIRAAMRWHFGEETGSTFWLSRKDSLGFDPVRDVRGIADLAKFPNVAEDLREVRAEDLIPRGYDGAAQVIGVFESGGTTGAPKRVVFLDDWVEREMAWQYARYTAYGIRPRMNWLAVAPTGPHMIGDYLGRIAARFGSISYTVDMDPRWVKRLLRDGKPEEAEAYTEHLVSQAAALLRSQDIAVLATTPPMLERLSRHDELVELINRKVEVILWAGAHLDADSRHLFRTEIFPGIGLYGLYGNTMTLGASPERLGRDDDLCVFDANSPFVSYSVVDPDTHEPVPYGERGQIVTNHVSKSALLPNNAERDEGIRIKPPAGSVGDSVADVTPLKSLVDAGAITVGVY</sequence>
<protein>
    <submittedName>
        <fullName evidence="1">Phenazine antibiotic biosynthesis protein</fullName>
    </submittedName>
</protein>
<dbReference type="Gene3D" id="3.40.50.12780">
    <property type="entry name" value="N-terminal domain of ligase-like"/>
    <property type="match status" value="1"/>
</dbReference>
<name>A0A4R0JWD5_9ACTN</name>
<dbReference type="Proteomes" id="UP000291144">
    <property type="component" value="Unassembled WGS sequence"/>
</dbReference>
<accession>A0A4R0JWD5</accession>
<reference evidence="1 2" key="1">
    <citation type="submission" date="2019-02" db="EMBL/GenBank/DDBJ databases">
        <title>Kribbella capetownensis sp. nov. and Kribbella speibonae sp. nov., isolated from soil.</title>
        <authorList>
            <person name="Curtis S.M."/>
            <person name="Norton I."/>
            <person name="Everest G.J."/>
            <person name="Meyers P.R."/>
        </authorList>
    </citation>
    <scope>NUCLEOTIDE SEQUENCE [LARGE SCALE GENOMIC DNA]</scope>
    <source>
        <strain evidence="1 2">NRRL B-24813</strain>
    </source>
</reference>
<dbReference type="SUPFAM" id="SSF56801">
    <property type="entry name" value="Acetyl-CoA synthetase-like"/>
    <property type="match status" value="1"/>
</dbReference>
<dbReference type="RefSeq" id="WP_131366362.1">
    <property type="nucleotide sequence ID" value="NZ_SJKB01000026.1"/>
</dbReference>
<organism evidence="1 2">
    <name type="scientific">Kribbella pittospori</name>
    <dbReference type="NCBI Taxonomy" id="722689"/>
    <lineage>
        <taxon>Bacteria</taxon>
        <taxon>Bacillati</taxon>
        <taxon>Actinomycetota</taxon>
        <taxon>Actinomycetes</taxon>
        <taxon>Propionibacteriales</taxon>
        <taxon>Kribbellaceae</taxon>
        <taxon>Kribbella</taxon>
    </lineage>
</organism>
<comment type="caution">
    <text evidence="1">The sequence shown here is derived from an EMBL/GenBank/DDBJ whole genome shotgun (WGS) entry which is preliminary data.</text>
</comment>
<dbReference type="InterPro" id="IPR042099">
    <property type="entry name" value="ANL_N_sf"/>
</dbReference>
<gene>
    <name evidence="1" type="ORF">E0H73_42225</name>
</gene>
<dbReference type="EMBL" id="SJKB01000026">
    <property type="protein sequence ID" value="TCC49566.1"/>
    <property type="molecule type" value="Genomic_DNA"/>
</dbReference>
<dbReference type="AlphaFoldDB" id="A0A4R0JWD5"/>
<evidence type="ECO:0000313" key="1">
    <source>
        <dbReference type="EMBL" id="TCC49566.1"/>
    </source>
</evidence>
<keyword evidence="2" id="KW-1185">Reference proteome</keyword>
<dbReference type="OrthoDB" id="179194at2"/>
<evidence type="ECO:0000313" key="2">
    <source>
        <dbReference type="Proteomes" id="UP000291144"/>
    </source>
</evidence>
<proteinExistence type="predicted"/>